<dbReference type="SMART" id="SM01274">
    <property type="entry name" value="malic"/>
    <property type="match status" value="1"/>
</dbReference>
<dbReference type="Pfam" id="PF03949">
    <property type="entry name" value="Malic_M"/>
    <property type="match status" value="1"/>
</dbReference>
<sequence>MATSAHDWTAIFPDPDAAIEYHARAPAGKIGLQPTKPCLTQHDLALAYTPGVAIPCLCIKDDPDRSYELTGRGNLVAVISNGTAVLGLGHIGALAGKPVMEGKAVLFKRFAGIDAIDLEIDATDPWRVIEAIKPLEPSFGGINLEDIRAPDCFLIERELQRAMAIPVFHDDQHGTAVVVGAALRNALHLTGREPATTKVVFSGAGAAGIACARLLLSLGIRPEHLVMTDVQGVVWRGRPGGLHEWLAPLAAETAARTLAEALVGADVFIGVSAPRVVTGEMIEAMAPDPIIFALANPVPEIPYDEARAARPDAIVATGRSDLPNQINNVLGFPFIFRGALDIRARAIDEGMKLAAVEALAALAREPVPDAVIQAYGGTPLAFGREYLLPRPFDPRLLERVAAAVAAAGIRSGVARLRDWDAAAYVQRLRRLAAQLPHV</sequence>
<dbReference type="SUPFAM" id="SSF51735">
    <property type="entry name" value="NAD(P)-binding Rossmann-fold domains"/>
    <property type="match status" value="1"/>
</dbReference>
<organism evidence="7 8">
    <name type="scientific">Candidatus Ozemobacter sibiricus</name>
    <dbReference type="NCBI Taxonomy" id="2268124"/>
    <lineage>
        <taxon>Bacteria</taxon>
        <taxon>Candidatus Ozemobacteria</taxon>
        <taxon>Candidatus Ozemobacterales</taxon>
        <taxon>Candidatus Ozemobacteraceae</taxon>
        <taxon>Candidatus Ozemobacter</taxon>
    </lineage>
</organism>
<dbReference type="SMART" id="SM00919">
    <property type="entry name" value="Malic_M"/>
    <property type="match status" value="1"/>
</dbReference>
<evidence type="ECO:0000313" key="8">
    <source>
        <dbReference type="Proteomes" id="UP000252355"/>
    </source>
</evidence>
<dbReference type="Pfam" id="PF00390">
    <property type="entry name" value="malic"/>
    <property type="match status" value="1"/>
</dbReference>
<evidence type="ECO:0000256" key="1">
    <source>
        <dbReference type="ARBA" id="ARBA00001936"/>
    </source>
</evidence>
<keyword evidence="4" id="KW-0560">Oxidoreductase</keyword>
<evidence type="ECO:0000256" key="3">
    <source>
        <dbReference type="ARBA" id="ARBA00022723"/>
    </source>
</evidence>
<evidence type="ECO:0000259" key="6">
    <source>
        <dbReference type="SMART" id="SM01274"/>
    </source>
</evidence>
<dbReference type="GO" id="GO:0004470">
    <property type="term" value="F:malic enzyme activity"/>
    <property type="evidence" value="ECO:0007669"/>
    <property type="project" value="InterPro"/>
</dbReference>
<dbReference type="InterPro" id="IPR045213">
    <property type="entry name" value="Malic_NAD-bd_bact_type"/>
</dbReference>
<dbReference type="CDD" id="cd05311">
    <property type="entry name" value="NAD_bind_2_malic_enz"/>
    <property type="match status" value="1"/>
</dbReference>
<dbReference type="Proteomes" id="UP000252355">
    <property type="component" value="Unassembled WGS sequence"/>
</dbReference>
<dbReference type="PANTHER" id="PTHR43237:SF4">
    <property type="entry name" value="NADP-DEPENDENT MALIC ENZYME"/>
    <property type="match status" value="1"/>
</dbReference>
<name>A0A367Z7F2_9BACT</name>
<dbReference type="FunFam" id="3.40.50.10380:FF:000003">
    <property type="entry name" value="NADP-dependent malic enzyme"/>
    <property type="match status" value="1"/>
</dbReference>
<dbReference type="Gene3D" id="3.40.50.720">
    <property type="entry name" value="NAD(P)-binding Rossmann-like Domain"/>
    <property type="match status" value="1"/>
</dbReference>
<dbReference type="InterPro" id="IPR012302">
    <property type="entry name" value="Malic_NAD-bd"/>
</dbReference>
<dbReference type="GO" id="GO:0046872">
    <property type="term" value="F:metal ion binding"/>
    <property type="evidence" value="ECO:0007669"/>
    <property type="project" value="UniProtKB-KW"/>
</dbReference>
<dbReference type="FunFam" id="3.40.50.720:FF:000095">
    <property type="entry name" value="NADP-dependent malic enzyme"/>
    <property type="match status" value="1"/>
</dbReference>
<keyword evidence="3" id="KW-0479">Metal-binding</keyword>
<feature type="domain" description="Malic enzyme N-terminal" evidence="6">
    <location>
        <begin position="27"/>
        <end position="160"/>
    </location>
</feature>
<comment type="caution">
    <text evidence="7">The sequence shown here is derived from an EMBL/GenBank/DDBJ whole genome shotgun (WGS) entry which is preliminary data.</text>
</comment>
<dbReference type="GO" id="GO:0016616">
    <property type="term" value="F:oxidoreductase activity, acting on the CH-OH group of donors, NAD or NADP as acceptor"/>
    <property type="evidence" value="ECO:0007669"/>
    <property type="project" value="InterPro"/>
</dbReference>
<protein>
    <submittedName>
        <fullName evidence="7">NADP-dependent malic enzyme</fullName>
    </submittedName>
</protein>
<dbReference type="InterPro" id="IPR046346">
    <property type="entry name" value="Aminoacid_DH-like_N_sf"/>
</dbReference>
<dbReference type="InterPro" id="IPR037062">
    <property type="entry name" value="Malic_N_dom_sf"/>
</dbReference>
<dbReference type="InterPro" id="IPR012301">
    <property type="entry name" value="Malic_N_dom"/>
</dbReference>
<proteinExistence type="predicted"/>
<evidence type="ECO:0000256" key="4">
    <source>
        <dbReference type="ARBA" id="ARBA00023002"/>
    </source>
</evidence>
<evidence type="ECO:0000259" key="5">
    <source>
        <dbReference type="SMART" id="SM00919"/>
    </source>
</evidence>
<dbReference type="GO" id="GO:0051287">
    <property type="term" value="F:NAD binding"/>
    <property type="evidence" value="ECO:0007669"/>
    <property type="project" value="InterPro"/>
</dbReference>
<feature type="domain" description="Malic enzyme NAD-binding" evidence="5">
    <location>
        <begin position="172"/>
        <end position="409"/>
    </location>
</feature>
<dbReference type="EMBL" id="QOQW01000047">
    <property type="protein sequence ID" value="RCK74070.1"/>
    <property type="molecule type" value="Genomic_DNA"/>
</dbReference>
<dbReference type="PANTHER" id="PTHR43237">
    <property type="entry name" value="NADP-DEPENDENT MALIC ENZYME"/>
    <property type="match status" value="1"/>
</dbReference>
<comment type="cofactor">
    <cofactor evidence="2">
        <name>Mg(2+)</name>
        <dbReference type="ChEBI" id="CHEBI:18420"/>
    </cofactor>
</comment>
<evidence type="ECO:0000313" key="7">
    <source>
        <dbReference type="EMBL" id="RCK74070.1"/>
    </source>
</evidence>
<accession>A0A367Z7F2</accession>
<reference evidence="7 8" key="1">
    <citation type="submission" date="2018-05" db="EMBL/GenBank/DDBJ databases">
        <title>A metagenomic window into the 2 km-deep terrestrial subsurface aquifer revealed taxonomically and functionally diverse microbial community comprising novel uncultured bacterial lineages.</title>
        <authorList>
            <person name="Kadnikov V.V."/>
            <person name="Mardanov A.V."/>
            <person name="Beletsky A.V."/>
            <person name="Banks D."/>
            <person name="Pimenov N.V."/>
            <person name="Frank Y.A."/>
            <person name="Karnachuk O.V."/>
            <person name="Ravin N.V."/>
        </authorList>
    </citation>
    <scope>NUCLEOTIDE SEQUENCE [LARGE SCALE GENOMIC DNA]</scope>
    <source>
        <strain evidence="7">BY5</strain>
    </source>
</reference>
<dbReference type="Gene3D" id="3.40.50.10380">
    <property type="entry name" value="Malic enzyme, N-terminal domain"/>
    <property type="match status" value="1"/>
</dbReference>
<comment type="cofactor">
    <cofactor evidence="1">
        <name>Mn(2+)</name>
        <dbReference type="ChEBI" id="CHEBI:29035"/>
    </cofactor>
</comment>
<dbReference type="InterPro" id="IPR051674">
    <property type="entry name" value="Malate_Decarboxylase"/>
</dbReference>
<gene>
    <name evidence="7" type="ORF">OZSIB_1082</name>
</gene>
<dbReference type="SUPFAM" id="SSF53223">
    <property type="entry name" value="Aminoacid dehydrogenase-like, N-terminal domain"/>
    <property type="match status" value="1"/>
</dbReference>
<dbReference type="InterPro" id="IPR036291">
    <property type="entry name" value="NAD(P)-bd_dom_sf"/>
</dbReference>
<evidence type="ECO:0000256" key="2">
    <source>
        <dbReference type="ARBA" id="ARBA00001946"/>
    </source>
</evidence>
<dbReference type="AlphaFoldDB" id="A0A367Z7F2"/>